<protein>
    <recommendedName>
        <fullName evidence="3">Ribbon-helix-helix protein, copG family</fullName>
    </recommendedName>
</protein>
<accession>A0ABS9W5W3</accession>
<dbReference type="Proteomes" id="UP001201985">
    <property type="component" value="Unassembled WGS sequence"/>
</dbReference>
<sequence length="53" mass="5767">MTEMTIELPDELAEAIEETATAMGTTPAQLLSVVLSDAVAEIPATDAEDWRYR</sequence>
<evidence type="ECO:0000313" key="2">
    <source>
        <dbReference type="Proteomes" id="UP001201985"/>
    </source>
</evidence>
<dbReference type="EMBL" id="JALBUU010000004">
    <property type="protein sequence ID" value="MCI0754684.1"/>
    <property type="molecule type" value="Genomic_DNA"/>
</dbReference>
<organism evidence="1 2">
    <name type="scientific">Teichococcus vastitatis</name>
    <dbReference type="NCBI Taxonomy" id="2307076"/>
    <lineage>
        <taxon>Bacteria</taxon>
        <taxon>Pseudomonadati</taxon>
        <taxon>Pseudomonadota</taxon>
        <taxon>Alphaproteobacteria</taxon>
        <taxon>Acetobacterales</taxon>
        <taxon>Roseomonadaceae</taxon>
        <taxon>Roseomonas</taxon>
    </lineage>
</organism>
<dbReference type="RefSeq" id="WP_157985820.1">
    <property type="nucleotide sequence ID" value="NZ_JALBUU010000004.1"/>
</dbReference>
<gene>
    <name evidence="1" type="ORF">MON41_13035</name>
</gene>
<evidence type="ECO:0000313" key="1">
    <source>
        <dbReference type="EMBL" id="MCI0754684.1"/>
    </source>
</evidence>
<proteinExistence type="predicted"/>
<comment type="caution">
    <text evidence="1">The sequence shown here is derived from an EMBL/GenBank/DDBJ whole genome shotgun (WGS) entry which is preliminary data.</text>
</comment>
<keyword evidence="2" id="KW-1185">Reference proteome</keyword>
<name>A0ABS9W5W3_9PROT</name>
<evidence type="ECO:0008006" key="3">
    <source>
        <dbReference type="Google" id="ProtNLM"/>
    </source>
</evidence>
<reference evidence="1 2" key="1">
    <citation type="submission" date="2022-03" db="EMBL/GenBank/DDBJ databases">
        <title>Complete genome analysis of Roseomonas KG 17.1 : a prolific producer of plant growth promoters.</title>
        <authorList>
            <person name="Saadouli I."/>
            <person name="Najjari A."/>
            <person name="Mosbah A."/>
            <person name="Ouzari H.I."/>
        </authorList>
    </citation>
    <scope>NUCLEOTIDE SEQUENCE [LARGE SCALE GENOMIC DNA]</scope>
    <source>
        <strain evidence="1 2">KG17-1</strain>
    </source>
</reference>